<proteinExistence type="predicted"/>
<dbReference type="EMBL" id="CAUOPR010000001">
    <property type="protein sequence ID" value="CAJ2002060.1"/>
    <property type="molecule type" value="Genomic_DNA"/>
</dbReference>
<reference evidence="1 2" key="1">
    <citation type="submission" date="2024-01" db="EMBL/GenBank/DDBJ databases">
        <authorList>
            <person name="Guinet B."/>
        </authorList>
    </citation>
    <scope>NUCLEOTIDE SEQUENCE [LARGE SCALE GENOMIC DNA]</scope>
</reference>
<protein>
    <submittedName>
        <fullName evidence="1">Uncharacterized protein</fullName>
    </submittedName>
</protein>
<dbReference type="Proteomes" id="UP001642380">
    <property type="component" value="Unassembled WGS sequence"/>
</dbReference>
<keyword evidence="2" id="KW-1185">Reference proteome</keyword>
<gene>
    <name evidence="1" type="ORF">CCFV1_ORF014</name>
</gene>
<evidence type="ECO:0000313" key="2">
    <source>
        <dbReference type="Proteomes" id="UP001642380"/>
    </source>
</evidence>
<sequence>MDAVIVKNKHQSITFNEYLFFLKMIFYINGRKIPSSNNDEPPDEDLNVLLLFMRLNYTTFYDYLLKAVEPLLVAYVNSLSSQKKTKPAAILYIDEGTCSHHILILKHLPFFFYETTKTFIIVYGKQRTKQFLDNHMALYFLFLANSTKLRVHSAAQKQSHGSADDEMENKQEIDAEINSYFSNDLSRLASVTNQQREANDCAYIRNHIQSSTSIITFESSMADDLNVFDKELNQFYNFPGAKSRNETLEILRRRQHYDGEILKILSEQINSVEFETKNSLLLALIALIHKSKDYYFFMQTLDPLVDLTKLTVPKINVKFNSDVSSNESAAEVGGLSHRLFSQHQNV</sequence>
<accession>A0ABC8QRZ6</accession>
<name>A0ABC8QRZ6_9VIRU</name>
<comment type="caution">
    <text evidence="1">The sequence shown here is derived from an EMBL/GenBank/DDBJ whole genome shotgun (WGS) entry which is preliminary data.</text>
</comment>
<evidence type="ECO:0000313" key="1">
    <source>
        <dbReference type="EMBL" id="CAJ2002060.1"/>
    </source>
</evidence>
<organism evidence="1 2">
    <name type="scientific">Cotesia congregata filamentous virus 1</name>
    <dbReference type="NCBI Taxonomy" id="3064291"/>
    <lineage>
        <taxon>Viruses</taxon>
        <taxon>Viruses incertae sedis</taxon>
        <taxon>Naldaviricetes</taxon>
        <taxon>Lefavirales</taxon>
        <taxon>Filamentoviridae</taxon>
        <taxon>Betafilamentovirus</taxon>
        <taxon>Betafilamentovirus cocongregatae</taxon>
    </lineage>
</organism>